<keyword evidence="1" id="KW-0812">Transmembrane</keyword>
<accession>A0ABN7EJP2</accession>
<name>A0ABN7EJP2_9FLAO</name>
<evidence type="ECO:0000313" key="3">
    <source>
        <dbReference type="Proteomes" id="UP000474567"/>
    </source>
</evidence>
<reference evidence="2 3" key="1">
    <citation type="submission" date="2020-02" db="EMBL/GenBank/DDBJ databases">
        <authorList>
            <person name="Criscuolo A."/>
        </authorList>
    </citation>
    <scope>NUCLEOTIDE SEQUENCE [LARGE SCALE GENOMIC DNA]</scope>
    <source>
        <strain evidence="2">CECT7796</strain>
    </source>
</reference>
<keyword evidence="1" id="KW-0472">Membrane</keyword>
<proteinExistence type="predicted"/>
<evidence type="ECO:0000256" key="1">
    <source>
        <dbReference type="SAM" id="Phobius"/>
    </source>
</evidence>
<organism evidence="2 3">
    <name type="scientific">Flavobacterium collinsii</name>
    <dbReference type="NCBI Taxonomy" id="1114861"/>
    <lineage>
        <taxon>Bacteria</taxon>
        <taxon>Pseudomonadati</taxon>
        <taxon>Bacteroidota</taxon>
        <taxon>Flavobacteriia</taxon>
        <taxon>Flavobacteriales</taxon>
        <taxon>Flavobacteriaceae</taxon>
        <taxon>Flavobacterium</taxon>
    </lineage>
</organism>
<gene>
    <name evidence="2" type="ORF">FLACOL7796_02364</name>
</gene>
<dbReference type="Proteomes" id="UP000474567">
    <property type="component" value="Unassembled WGS sequence"/>
</dbReference>
<keyword evidence="1" id="KW-1133">Transmembrane helix</keyword>
<keyword evidence="3" id="KW-1185">Reference proteome</keyword>
<dbReference type="EMBL" id="CADCST010000084">
    <property type="protein sequence ID" value="CAA9198799.1"/>
    <property type="molecule type" value="Genomic_DNA"/>
</dbReference>
<evidence type="ECO:0000313" key="2">
    <source>
        <dbReference type="EMBL" id="CAA9198799.1"/>
    </source>
</evidence>
<comment type="caution">
    <text evidence="2">The sequence shown here is derived from an EMBL/GenBank/DDBJ whole genome shotgun (WGS) entry which is preliminary data.</text>
</comment>
<feature type="transmembrane region" description="Helical" evidence="1">
    <location>
        <begin position="21"/>
        <end position="41"/>
    </location>
</feature>
<feature type="transmembrane region" description="Helical" evidence="1">
    <location>
        <begin position="47"/>
        <end position="65"/>
    </location>
</feature>
<protein>
    <submittedName>
        <fullName evidence="2">Uncharacterized protein</fullName>
    </submittedName>
</protein>
<sequence>MKKLELNQMENLNGGRPTKQQIGCAASLAGLALTYAGAFAITAATGGAGLFAAAFIVGSIGVGTSC</sequence>